<dbReference type="InterPro" id="IPR015915">
    <property type="entry name" value="Kelch-typ_b-propeller"/>
</dbReference>
<gene>
    <name evidence="3" type="ORF">Air01nite_02410</name>
</gene>
<dbReference type="InterPro" id="IPR006652">
    <property type="entry name" value="Kelch_1"/>
</dbReference>
<evidence type="ECO:0000313" key="4">
    <source>
        <dbReference type="Proteomes" id="UP000624325"/>
    </source>
</evidence>
<comment type="caution">
    <text evidence="3">The sequence shown here is derived from an EMBL/GenBank/DDBJ whole genome shotgun (WGS) entry which is preliminary data.</text>
</comment>
<proteinExistence type="predicted"/>
<keyword evidence="1" id="KW-0880">Kelch repeat</keyword>
<evidence type="ECO:0000256" key="1">
    <source>
        <dbReference type="ARBA" id="ARBA00022441"/>
    </source>
</evidence>
<dbReference type="SUPFAM" id="SSF117281">
    <property type="entry name" value="Kelch motif"/>
    <property type="match status" value="1"/>
</dbReference>
<name>A0ABQ4BVG3_9ACTN</name>
<dbReference type="PANTHER" id="PTHR24412:SF489">
    <property type="entry name" value="RING FINGER DOMAIN AND KELCH REPEAT-CONTAINING PROTEIN DDB_G0271372"/>
    <property type="match status" value="1"/>
</dbReference>
<protein>
    <recommendedName>
        <fullName evidence="5">Galactose oxidase</fullName>
    </recommendedName>
</protein>
<keyword evidence="2" id="KW-0677">Repeat</keyword>
<sequence length="355" mass="36298">MLVVLLSAGCAGDPPAPEPAPGFVMRVARAAHTATPLPDGRVLLAGGCATDGCGGTELAVASELYADGRFTPGPALSGPRFNHTATALGDGRVLVAGGFPDERSAPSGTAEVFTGDRFESVGAMTAPRGNHTATRLRDSRVLLVGGVDGRSALASAEVFDGTGFRAVADLPGPRSRHGAALLADGRVLVVGGQTAAPHGVGLLDTALLYDPARDRWQEVPGRLPVPAYKLAVAPLPDGRALVVGGQTADDPDARLATTLVFDPATGRFTAGPRMAEPRYKISDAVVALADGRVAVAGGFGVEVYAGGSFRSLARGEVERQYPAVAALPDGSLLVTGGYDDRTRVTGTALRVRLFD</sequence>
<organism evidence="3 4">
    <name type="scientific">Asanoa iriomotensis</name>
    <dbReference type="NCBI Taxonomy" id="234613"/>
    <lineage>
        <taxon>Bacteria</taxon>
        <taxon>Bacillati</taxon>
        <taxon>Actinomycetota</taxon>
        <taxon>Actinomycetes</taxon>
        <taxon>Micromonosporales</taxon>
        <taxon>Micromonosporaceae</taxon>
        <taxon>Asanoa</taxon>
    </lineage>
</organism>
<evidence type="ECO:0008006" key="5">
    <source>
        <dbReference type="Google" id="ProtNLM"/>
    </source>
</evidence>
<evidence type="ECO:0000256" key="2">
    <source>
        <dbReference type="ARBA" id="ARBA00022737"/>
    </source>
</evidence>
<dbReference type="Gene3D" id="2.130.10.80">
    <property type="entry name" value="Galactose oxidase/kelch, beta-propeller"/>
    <property type="match status" value="2"/>
</dbReference>
<dbReference type="InterPro" id="IPR037293">
    <property type="entry name" value="Gal_Oxidase_central_sf"/>
</dbReference>
<keyword evidence="4" id="KW-1185">Reference proteome</keyword>
<dbReference type="PANTHER" id="PTHR24412">
    <property type="entry name" value="KELCH PROTEIN"/>
    <property type="match status" value="1"/>
</dbReference>
<dbReference type="Gene3D" id="2.120.10.80">
    <property type="entry name" value="Kelch-type beta propeller"/>
    <property type="match status" value="1"/>
</dbReference>
<dbReference type="EMBL" id="BONC01000001">
    <property type="protein sequence ID" value="GIF54146.1"/>
    <property type="molecule type" value="Genomic_DNA"/>
</dbReference>
<accession>A0ABQ4BVG3</accession>
<dbReference type="SMART" id="SM00612">
    <property type="entry name" value="Kelch"/>
    <property type="match status" value="5"/>
</dbReference>
<dbReference type="Proteomes" id="UP000624325">
    <property type="component" value="Unassembled WGS sequence"/>
</dbReference>
<reference evidence="3 4" key="1">
    <citation type="submission" date="2021-01" db="EMBL/GenBank/DDBJ databases">
        <title>Whole genome shotgun sequence of Asanoa iriomotensis NBRC 100142.</title>
        <authorList>
            <person name="Komaki H."/>
            <person name="Tamura T."/>
        </authorList>
    </citation>
    <scope>NUCLEOTIDE SEQUENCE [LARGE SCALE GENOMIC DNA]</scope>
    <source>
        <strain evidence="3 4">NBRC 100142</strain>
    </source>
</reference>
<evidence type="ECO:0000313" key="3">
    <source>
        <dbReference type="EMBL" id="GIF54146.1"/>
    </source>
</evidence>